<protein>
    <submittedName>
        <fullName evidence="2">Unannotated protein</fullName>
    </submittedName>
</protein>
<evidence type="ECO:0000313" key="2">
    <source>
        <dbReference type="EMBL" id="CAB4680895.1"/>
    </source>
</evidence>
<dbReference type="AlphaFoldDB" id="A0A6J6N7P2"/>
<reference evidence="2" key="1">
    <citation type="submission" date="2020-05" db="EMBL/GenBank/DDBJ databases">
        <authorList>
            <person name="Chiriac C."/>
            <person name="Salcher M."/>
            <person name="Ghai R."/>
            <person name="Kavagutti S V."/>
        </authorList>
    </citation>
    <scope>NUCLEOTIDE SEQUENCE</scope>
</reference>
<dbReference type="EMBL" id="CAEZXM010000022">
    <property type="protein sequence ID" value="CAB4680895.1"/>
    <property type="molecule type" value="Genomic_DNA"/>
</dbReference>
<keyword evidence="1" id="KW-1133">Transmembrane helix</keyword>
<accession>A0A6J6N7P2</accession>
<gene>
    <name evidence="2" type="ORF">UFOPK2366_00204</name>
</gene>
<sequence>MRLNVFDVAPAPTPTLAPPPCAPAPLQSLPPTLLQPPQPPPLLLQPPIPSLGGQIFIPAGVDQFPTATGSVAVLAHAQPQLHPQVSQDVSLFTSDLSVSAAPSLGGASIPYLGQPTRSSGSQRVVQSRVVSAQLAEPPAPKKRKRHPVRAFFSFLVVASLLGGAGFTSWYFLINKKVAWAQDVAPLATFVEETTHSKFIEDVPVITLSVPEYEVKLGIDVLARSYSDADGRFGTLRAVGLVSGVPEPSMVGHIAAVAMTAFYSSADTTIYRMDGRTPAFDLATLRALTVALVDQNLNWSKDLATLTDAQQVGIRAAVDGVGAEVVRAMFAKDPQLEALVAYEVQSRTAAVGIAAEARPTYLTAVLGSYFFGAHTSPASNPDRLLADMVMPRSDAPMFDPSRSSSNVAVDVPPPNSGEGPRTLGMQFWYLALLPRIGATDARAAALTWAGDSAVTTTIQGRACLAATITTLDAAANSTMTSALQRWAQSLPISSSAVISNDPSTLIKVSVCEPTEPSTQVTGPADATLLYSAPMREQDIGENLIRMGLPETQGSWSCAIAVLRTGGLANFVEGSTDPLQAEAMSNVLSYCKNA</sequence>
<keyword evidence="1" id="KW-0812">Transmembrane</keyword>
<organism evidence="2">
    <name type="scientific">freshwater metagenome</name>
    <dbReference type="NCBI Taxonomy" id="449393"/>
    <lineage>
        <taxon>unclassified sequences</taxon>
        <taxon>metagenomes</taxon>
        <taxon>ecological metagenomes</taxon>
    </lineage>
</organism>
<proteinExistence type="predicted"/>
<evidence type="ECO:0000256" key="1">
    <source>
        <dbReference type="SAM" id="Phobius"/>
    </source>
</evidence>
<keyword evidence="1" id="KW-0472">Membrane</keyword>
<name>A0A6J6N7P2_9ZZZZ</name>
<feature type="transmembrane region" description="Helical" evidence="1">
    <location>
        <begin position="150"/>
        <end position="172"/>
    </location>
</feature>